<dbReference type="GO" id="GO:0051301">
    <property type="term" value="P:cell division"/>
    <property type="evidence" value="ECO:0007669"/>
    <property type="project" value="UniProtKB-KW"/>
</dbReference>
<dbReference type="PIRSF" id="PIRSF001771">
    <property type="entry name" value="Cyclin_A_B_D_E"/>
    <property type="match status" value="1"/>
</dbReference>
<gene>
    <name evidence="8" type="ORF">MNEG_10867</name>
</gene>
<dbReference type="Proteomes" id="UP000054498">
    <property type="component" value="Unassembled WGS sequence"/>
</dbReference>
<sequence length="210" mass="22421">MRMIVVSWMAEVSDEFGLQPETLHLGVALLDRFLSAAAPHGVPRGVLQMVAVACIMVAGKDLEVSHPTVEQLTAIAANCFTPQDLLRMERVLLDALDFTVCTQTAFTFLHLFAQGLDCLPAHVAALAVYLLDLTLLDYGLLSFPPSQLAAGALTLAMHTYGLGPAPVADTLRLAGYAPADMAAVSGCLLHLHQNAAWCGAPSALRPEWFV</sequence>
<dbReference type="FunFam" id="1.10.472.10:FF:000001">
    <property type="entry name" value="G2/mitotic-specific cyclin"/>
    <property type="match status" value="1"/>
</dbReference>
<keyword evidence="9" id="KW-1185">Reference proteome</keyword>
<evidence type="ECO:0000259" key="6">
    <source>
        <dbReference type="SMART" id="SM00385"/>
    </source>
</evidence>
<evidence type="ECO:0000256" key="2">
    <source>
        <dbReference type="ARBA" id="ARBA00022618"/>
    </source>
</evidence>
<dbReference type="EMBL" id="KK102712">
    <property type="protein sequence ID" value="KIY97094.1"/>
    <property type="molecule type" value="Genomic_DNA"/>
</dbReference>
<evidence type="ECO:0000313" key="8">
    <source>
        <dbReference type="EMBL" id="KIY97094.1"/>
    </source>
</evidence>
<dbReference type="Pfam" id="PF00134">
    <property type="entry name" value="Cyclin_N"/>
    <property type="match status" value="1"/>
</dbReference>
<dbReference type="Gene3D" id="1.10.472.10">
    <property type="entry name" value="Cyclin-like"/>
    <property type="match status" value="2"/>
</dbReference>
<dbReference type="SMART" id="SM00385">
    <property type="entry name" value="CYCLIN"/>
    <property type="match status" value="2"/>
</dbReference>
<dbReference type="GO" id="GO:0016538">
    <property type="term" value="F:cyclin-dependent protein serine/threonine kinase regulator activity"/>
    <property type="evidence" value="ECO:0007669"/>
    <property type="project" value="InterPro"/>
</dbReference>
<comment type="similarity">
    <text evidence="1">Belongs to the cyclin family. Cyclin AB subfamily.</text>
</comment>
<dbReference type="PANTHER" id="PTHR10177">
    <property type="entry name" value="CYCLINS"/>
    <property type="match status" value="1"/>
</dbReference>
<dbReference type="GO" id="GO:0044772">
    <property type="term" value="P:mitotic cell cycle phase transition"/>
    <property type="evidence" value="ECO:0007669"/>
    <property type="project" value="InterPro"/>
</dbReference>
<dbReference type="GO" id="GO:0016740">
    <property type="term" value="F:transferase activity"/>
    <property type="evidence" value="ECO:0007669"/>
    <property type="project" value="UniProtKB-KW"/>
</dbReference>
<dbReference type="OrthoDB" id="2013528at2759"/>
<feature type="domain" description="Cyclin-like" evidence="6">
    <location>
        <begin position="107"/>
        <end position="193"/>
    </location>
</feature>
<dbReference type="SMART" id="SM01332">
    <property type="entry name" value="Cyclin_C"/>
    <property type="match status" value="1"/>
</dbReference>
<dbReference type="EC" id="2.7.1.-" evidence="8"/>
<dbReference type="Pfam" id="PF02984">
    <property type="entry name" value="Cyclin_C"/>
    <property type="match status" value="1"/>
</dbReference>
<evidence type="ECO:0000256" key="4">
    <source>
        <dbReference type="ARBA" id="ARBA00023306"/>
    </source>
</evidence>
<dbReference type="InterPro" id="IPR036915">
    <property type="entry name" value="Cyclin-like_sf"/>
</dbReference>
<evidence type="ECO:0000256" key="3">
    <source>
        <dbReference type="ARBA" id="ARBA00023127"/>
    </source>
</evidence>
<dbReference type="InterPro" id="IPR046965">
    <property type="entry name" value="Cyclin_A/B-like"/>
</dbReference>
<dbReference type="InterPro" id="IPR004367">
    <property type="entry name" value="Cyclin_C-dom"/>
</dbReference>
<evidence type="ECO:0000256" key="1">
    <source>
        <dbReference type="ARBA" id="ARBA00006955"/>
    </source>
</evidence>
<organism evidence="8 9">
    <name type="scientific">Monoraphidium neglectum</name>
    <dbReference type="NCBI Taxonomy" id="145388"/>
    <lineage>
        <taxon>Eukaryota</taxon>
        <taxon>Viridiplantae</taxon>
        <taxon>Chlorophyta</taxon>
        <taxon>core chlorophytes</taxon>
        <taxon>Chlorophyceae</taxon>
        <taxon>CS clade</taxon>
        <taxon>Sphaeropleales</taxon>
        <taxon>Selenastraceae</taxon>
        <taxon>Monoraphidium</taxon>
    </lineage>
</organism>
<dbReference type="GeneID" id="25728072"/>
<dbReference type="STRING" id="145388.A0A0D2M0D8"/>
<evidence type="ECO:0000259" key="7">
    <source>
        <dbReference type="SMART" id="SM01332"/>
    </source>
</evidence>
<dbReference type="SUPFAM" id="SSF47954">
    <property type="entry name" value="Cyclin-like"/>
    <property type="match status" value="2"/>
</dbReference>
<keyword evidence="3 5" id="KW-0195">Cyclin</keyword>
<keyword evidence="2" id="KW-0132">Cell division</keyword>
<feature type="domain" description="Cyclin-like" evidence="6">
    <location>
        <begin position="7"/>
        <end position="94"/>
    </location>
</feature>
<keyword evidence="8" id="KW-0808">Transferase</keyword>
<dbReference type="RefSeq" id="XP_013896114.1">
    <property type="nucleotide sequence ID" value="XM_014040660.1"/>
</dbReference>
<proteinExistence type="inferred from homology"/>
<dbReference type="InterPro" id="IPR048258">
    <property type="entry name" value="Cyclins_cyclin-box"/>
</dbReference>
<dbReference type="InterPro" id="IPR013763">
    <property type="entry name" value="Cyclin-like_dom"/>
</dbReference>
<dbReference type="PROSITE" id="PS00292">
    <property type="entry name" value="CYCLINS"/>
    <property type="match status" value="1"/>
</dbReference>
<evidence type="ECO:0000256" key="5">
    <source>
        <dbReference type="RuleBase" id="RU000383"/>
    </source>
</evidence>
<reference evidence="8 9" key="1">
    <citation type="journal article" date="2013" name="BMC Genomics">
        <title>Reconstruction of the lipid metabolism for the microalga Monoraphidium neglectum from its genome sequence reveals characteristics suitable for biofuel production.</title>
        <authorList>
            <person name="Bogen C."/>
            <person name="Al-Dilaimi A."/>
            <person name="Albersmeier A."/>
            <person name="Wichmann J."/>
            <person name="Grundmann M."/>
            <person name="Rupp O."/>
            <person name="Lauersen K.J."/>
            <person name="Blifernez-Klassen O."/>
            <person name="Kalinowski J."/>
            <person name="Goesmann A."/>
            <person name="Mussgnug J.H."/>
            <person name="Kruse O."/>
        </authorList>
    </citation>
    <scope>NUCLEOTIDE SEQUENCE [LARGE SCALE GENOMIC DNA]</scope>
    <source>
        <strain evidence="8 9">SAG 48.87</strain>
    </source>
</reference>
<dbReference type="KEGG" id="mng:MNEG_10867"/>
<name>A0A0D2M0D8_9CHLO</name>
<feature type="domain" description="Cyclin C-terminal" evidence="7">
    <location>
        <begin position="103"/>
        <end position="207"/>
    </location>
</feature>
<evidence type="ECO:0000313" key="9">
    <source>
        <dbReference type="Proteomes" id="UP000054498"/>
    </source>
</evidence>
<dbReference type="InterPro" id="IPR039361">
    <property type="entry name" value="Cyclin"/>
</dbReference>
<protein>
    <submittedName>
        <fullName evidence="8">G2/mitotic-specific cyclin-A</fullName>
        <ecNumber evidence="8">2.7.1.-</ecNumber>
    </submittedName>
</protein>
<accession>A0A0D2M0D8</accession>
<dbReference type="InterPro" id="IPR006671">
    <property type="entry name" value="Cyclin_N"/>
</dbReference>
<keyword evidence="4" id="KW-0131">Cell cycle</keyword>
<dbReference type="AlphaFoldDB" id="A0A0D2M0D8"/>